<reference evidence="5" key="2">
    <citation type="submission" date="2025-08" db="UniProtKB">
        <authorList>
            <consortium name="RefSeq"/>
        </authorList>
    </citation>
    <scope>IDENTIFICATION</scope>
</reference>
<dbReference type="Proteomes" id="UP000694886">
    <property type="component" value="Chromosome 2"/>
</dbReference>
<dbReference type="InterPro" id="IPR005162">
    <property type="entry name" value="Retrotrans_gag_dom"/>
</dbReference>
<dbReference type="AlphaFoldDB" id="A0AB32VWK8"/>
<dbReference type="Gene3D" id="4.10.60.10">
    <property type="entry name" value="Zinc finger, CCHC-type"/>
    <property type="match status" value="1"/>
</dbReference>
<dbReference type="Gramene" id="Tc02v2_t018680.1">
    <property type="protein sequence ID" value="Tc02v2_p018680.1"/>
    <property type="gene ID" value="Tc02v2_g018680"/>
</dbReference>
<feature type="domain" description="CCHC-type" evidence="3">
    <location>
        <begin position="364"/>
        <end position="380"/>
    </location>
</feature>
<dbReference type="PANTHER" id="PTHR34482:SF48">
    <property type="entry name" value="GAG PROTEASE POLYPROTEIN"/>
    <property type="match status" value="1"/>
</dbReference>
<dbReference type="PROSITE" id="PS50158">
    <property type="entry name" value="ZF_CCHC"/>
    <property type="match status" value="1"/>
</dbReference>
<organism evidence="4 5">
    <name type="scientific">Theobroma cacao</name>
    <name type="common">Cacao</name>
    <name type="synonym">Cocoa</name>
    <dbReference type="NCBI Taxonomy" id="3641"/>
    <lineage>
        <taxon>Eukaryota</taxon>
        <taxon>Viridiplantae</taxon>
        <taxon>Streptophyta</taxon>
        <taxon>Embryophyta</taxon>
        <taxon>Tracheophyta</taxon>
        <taxon>Spermatophyta</taxon>
        <taxon>Magnoliopsida</taxon>
        <taxon>eudicotyledons</taxon>
        <taxon>Gunneridae</taxon>
        <taxon>Pentapetalae</taxon>
        <taxon>rosids</taxon>
        <taxon>malvids</taxon>
        <taxon>Malvales</taxon>
        <taxon>Malvaceae</taxon>
        <taxon>Byttnerioideae</taxon>
        <taxon>Theobroma</taxon>
    </lineage>
</organism>
<dbReference type="Pfam" id="PF03732">
    <property type="entry name" value="Retrotrans_gag"/>
    <property type="match status" value="1"/>
</dbReference>
<feature type="region of interest" description="Disordered" evidence="2">
    <location>
        <begin position="415"/>
        <end position="434"/>
    </location>
</feature>
<dbReference type="InterPro" id="IPR001878">
    <property type="entry name" value="Znf_CCHC"/>
</dbReference>
<gene>
    <name evidence="5" type="primary">LOC108660587</name>
</gene>
<dbReference type="PANTHER" id="PTHR34482">
    <property type="entry name" value="DNA DAMAGE-INDUCIBLE PROTEIN 1-LIKE"/>
    <property type="match status" value="1"/>
</dbReference>
<dbReference type="GO" id="GO:0008270">
    <property type="term" value="F:zinc ion binding"/>
    <property type="evidence" value="ECO:0007669"/>
    <property type="project" value="UniProtKB-KW"/>
</dbReference>
<dbReference type="GO" id="GO:0003676">
    <property type="term" value="F:nucleic acid binding"/>
    <property type="evidence" value="ECO:0007669"/>
    <property type="project" value="InterPro"/>
</dbReference>
<evidence type="ECO:0000256" key="2">
    <source>
        <dbReference type="SAM" id="MobiDB-lite"/>
    </source>
</evidence>
<feature type="region of interest" description="Disordered" evidence="2">
    <location>
        <begin position="282"/>
        <end position="339"/>
    </location>
</feature>
<evidence type="ECO:0000313" key="5">
    <source>
        <dbReference type="RefSeq" id="XP_017970272.1"/>
    </source>
</evidence>
<dbReference type="GeneID" id="108660587"/>
<keyword evidence="1" id="KW-0862">Zinc</keyword>
<keyword evidence="1" id="KW-0863">Zinc-finger</keyword>
<proteinExistence type="predicted"/>
<protein>
    <submittedName>
        <fullName evidence="5">Uncharacterized protein LOC108660587</fullName>
    </submittedName>
</protein>
<feature type="compositionally biased region" description="Low complexity" evidence="2">
    <location>
        <begin position="305"/>
        <end position="321"/>
    </location>
</feature>
<keyword evidence="1" id="KW-0479">Metal-binding</keyword>
<dbReference type="KEGG" id="tcc:108660587"/>
<dbReference type="RefSeq" id="XP_017970272.1">
    <property type="nucleotide sequence ID" value="XM_018114783.1"/>
</dbReference>
<dbReference type="Pfam" id="PF00098">
    <property type="entry name" value="zf-CCHC"/>
    <property type="match status" value="1"/>
</dbReference>
<evidence type="ECO:0000256" key="1">
    <source>
        <dbReference type="PROSITE-ProRule" id="PRU00047"/>
    </source>
</evidence>
<name>A0AB32VWK8_THECC</name>
<sequence length="453" mass="50799">MPPRRERPLPTRSARRGRGRLRQGQPDLRGEESTVSPFRATLAAEPVEIPPPPTGIPAVSSEVIQAMAAFFTAMAGQAQTSQVPPVVPPVTPSVPLAHDVSISKKLKEARQLGCVSFVGELDATAAKDWINQVSETLSDMRLEDEMKLIVATRLLEKRARTWWNSVKSRSTILLTWSDFLREFDSQYYTHFHQKEKKREFLSLKQGNLTVEEYETQFNELLSYVPDLVRTEQDQADYFEEGLRNEIRERMTVTGREPHKEVVQMALRAEKLANENRRMRAELAKRKNPNMSSSQPLKRSKGSFDSGSAPSVSVTSSRPSFSQMQQRPPRFSGSAVTTSEKSFGGFDRCRECGRFHGGVCWGPLRCFHCGQTGHFRTNCPQLGQATVAALSSSTRTDLQMRDSSGAQPRQGVAIRPDVESNTPVYPPSKPLTRASTKVFTVMEDEARVQPRESE</sequence>
<feature type="region of interest" description="Disordered" evidence="2">
    <location>
        <begin position="1"/>
        <end position="36"/>
    </location>
</feature>
<reference evidence="4" key="1">
    <citation type="journal article" date="1997" name="Nucleic Acids Res.">
        <title>tRNAscan-SE: a program for improved detection of transfer RNA genes in genomic sequence.</title>
        <authorList>
            <person name="Lowe T.M."/>
            <person name="Eddy S.R."/>
        </authorList>
    </citation>
    <scope>NUCLEOTIDE SEQUENCE [LARGE SCALE GENOMIC DNA]</scope>
    <source>
        <strain evidence="4">r\B97-61/B2</strain>
    </source>
</reference>
<accession>A0AB32VWK8</accession>
<evidence type="ECO:0000313" key="4">
    <source>
        <dbReference type="Proteomes" id="UP000694886"/>
    </source>
</evidence>
<dbReference type="SMART" id="SM00343">
    <property type="entry name" value="ZnF_C2HC"/>
    <property type="match status" value="1"/>
</dbReference>
<evidence type="ECO:0000259" key="3">
    <source>
        <dbReference type="PROSITE" id="PS50158"/>
    </source>
</evidence>